<keyword evidence="11" id="KW-1185">Reference proteome</keyword>
<comment type="similarity">
    <text evidence="2">Belongs to the CLV3/ESR signal peptide family.</text>
</comment>
<keyword evidence="6" id="KW-0325">Glycoprotein</keyword>
<dbReference type="InterPro" id="IPR039617">
    <property type="entry name" value="CLAVATA3-CLE"/>
</dbReference>
<evidence type="ECO:0000313" key="10">
    <source>
        <dbReference type="EMBL" id="KAK9075632.1"/>
    </source>
</evidence>
<evidence type="ECO:0000256" key="6">
    <source>
        <dbReference type="ARBA" id="ARBA00023180"/>
    </source>
</evidence>
<dbReference type="GO" id="GO:0005576">
    <property type="term" value="C:extracellular region"/>
    <property type="evidence" value="ECO:0007669"/>
    <property type="project" value="UniProtKB-SubCell"/>
</dbReference>
<evidence type="ECO:0008006" key="12">
    <source>
        <dbReference type="Google" id="ProtNLM"/>
    </source>
</evidence>
<gene>
    <name evidence="10" type="ORF">SSX86_003958</name>
</gene>
<sequence length="88" mass="9912">MIKSTTYLHLSILVITLLVFAHLSKSEATSSFHGVESLDGRRLFRKLGYDLSKMEQYDNYRRSVLTGTDQITPGGPDSQHHKKSPSMS</sequence>
<evidence type="ECO:0000256" key="5">
    <source>
        <dbReference type="ARBA" id="ARBA00022782"/>
    </source>
</evidence>
<dbReference type="Proteomes" id="UP001408789">
    <property type="component" value="Unassembled WGS sequence"/>
</dbReference>
<evidence type="ECO:0000256" key="2">
    <source>
        <dbReference type="ARBA" id="ARBA00005416"/>
    </source>
</evidence>
<dbReference type="AlphaFoldDB" id="A0AAP0DN36"/>
<feature type="signal peptide" evidence="9">
    <location>
        <begin position="1"/>
        <end position="28"/>
    </location>
</feature>
<name>A0AAP0DN36_9ASTR</name>
<accession>A0AAP0DN36</accession>
<organism evidence="10 11">
    <name type="scientific">Deinandra increscens subsp. villosa</name>
    <dbReference type="NCBI Taxonomy" id="3103831"/>
    <lineage>
        <taxon>Eukaryota</taxon>
        <taxon>Viridiplantae</taxon>
        <taxon>Streptophyta</taxon>
        <taxon>Embryophyta</taxon>
        <taxon>Tracheophyta</taxon>
        <taxon>Spermatophyta</taxon>
        <taxon>Magnoliopsida</taxon>
        <taxon>eudicotyledons</taxon>
        <taxon>Gunneridae</taxon>
        <taxon>Pentapetalae</taxon>
        <taxon>asterids</taxon>
        <taxon>campanulids</taxon>
        <taxon>Asterales</taxon>
        <taxon>Asteraceae</taxon>
        <taxon>Asteroideae</taxon>
        <taxon>Heliantheae alliance</taxon>
        <taxon>Madieae</taxon>
        <taxon>Madiinae</taxon>
        <taxon>Deinandra</taxon>
    </lineage>
</organism>
<proteinExistence type="inferred from homology"/>
<dbReference type="PANTHER" id="PTHR36016">
    <property type="entry name" value="CLAVATA3/ESR (CLE)-RELATED PROTEIN 7"/>
    <property type="match status" value="1"/>
</dbReference>
<evidence type="ECO:0000256" key="9">
    <source>
        <dbReference type="SAM" id="SignalP"/>
    </source>
</evidence>
<keyword evidence="5" id="KW-0221">Differentiation</keyword>
<dbReference type="GO" id="GO:0030154">
    <property type="term" value="P:cell differentiation"/>
    <property type="evidence" value="ECO:0007669"/>
    <property type="project" value="UniProtKB-KW"/>
</dbReference>
<keyword evidence="3" id="KW-0964">Secreted</keyword>
<feature type="chain" id="PRO_5042978177" description="CLAVATA3/ESR (CLE)-related protein 5" evidence="9">
    <location>
        <begin position="29"/>
        <end position="88"/>
    </location>
</feature>
<dbReference type="PANTHER" id="PTHR36016:SF10">
    <property type="entry name" value="CLAVATA3_ESR (CLE)-RELATED PROTEIN 6-LIKE"/>
    <property type="match status" value="1"/>
</dbReference>
<evidence type="ECO:0000256" key="3">
    <source>
        <dbReference type="ARBA" id="ARBA00022525"/>
    </source>
</evidence>
<keyword evidence="4 9" id="KW-0732">Signal</keyword>
<dbReference type="EMBL" id="JBCNJP010000007">
    <property type="protein sequence ID" value="KAK9075632.1"/>
    <property type="molecule type" value="Genomic_DNA"/>
</dbReference>
<evidence type="ECO:0000256" key="8">
    <source>
        <dbReference type="SAM" id="MobiDB-lite"/>
    </source>
</evidence>
<comment type="caution">
    <text evidence="10">The sequence shown here is derived from an EMBL/GenBank/DDBJ whole genome shotgun (WGS) entry which is preliminary data.</text>
</comment>
<protein>
    <recommendedName>
        <fullName evidence="12">CLAVATA3/ESR (CLE)-related protein 5</fullName>
    </recommendedName>
</protein>
<comment type="subcellular location">
    <subcellularLocation>
        <location evidence="1">Secreted</location>
        <location evidence="1">Extracellular space</location>
    </subcellularLocation>
</comment>
<evidence type="ECO:0000313" key="11">
    <source>
        <dbReference type="Proteomes" id="UP001408789"/>
    </source>
</evidence>
<evidence type="ECO:0000256" key="1">
    <source>
        <dbReference type="ARBA" id="ARBA00004239"/>
    </source>
</evidence>
<reference evidence="10 11" key="1">
    <citation type="submission" date="2024-04" db="EMBL/GenBank/DDBJ databases">
        <title>The reference genome of an endangered Asteraceae, Deinandra increscens subsp. villosa, native to the Central Coast of California.</title>
        <authorList>
            <person name="Guilliams M."/>
            <person name="Hasenstab-Lehman K."/>
            <person name="Meyer R."/>
            <person name="Mcevoy S."/>
        </authorList>
    </citation>
    <scope>NUCLEOTIDE SEQUENCE [LARGE SCALE GENOMIC DNA]</scope>
    <source>
        <tissue evidence="10">Leaf</tissue>
    </source>
</reference>
<feature type="region of interest" description="Disordered" evidence="8">
    <location>
        <begin position="65"/>
        <end position="88"/>
    </location>
</feature>
<evidence type="ECO:0000256" key="7">
    <source>
        <dbReference type="ARBA" id="ARBA00023278"/>
    </source>
</evidence>
<evidence type="ECO:0000256" key="4">
    <source>
        <dbReference type="ARBA" id="ARBA00022729"/>
    </source>
</evidence>
<keyword evidence="7" id="KW-0379">Hydroxylation</keyword>